<keyword evidence="6" id="KW-1133">Transmembrane helix</keyword>
<dbReference type="GO" id="GO:0071978">
    <property type="term" value="P:bacterial-type flagellum-dependent swarming motility"/>
    <property type="evidence" value="ECO:0007669"/>
    <property type="project" value="TreeGrafter"/>
</dbReference>
<dbReference type="AlphaFoldDB" id="X1J1B0"/>
<keyword evidence="3" id="KW-0145">Chemotaxis</keyword>
<evidence type="ECO:0000256" key="3">
    <source>
        <dbReference type="ARBA" id="ARBA00022500"/>
    </source>
</evidence>
<dbReference type="PANTHER" id="PTHR35091:SF2">
    <property type="entry name" value="FLAGELLAR PROTEIN FLIL"/>
    <property type="match status" value="1"/>
</dbReference>
<proteinExistence type="predicted"/>
<reference evidence="8" key="1">
    <citation type="journal article" date="2014" name="Front. Microbiol.">
        <title>High frequency of phylogenetically diverse reductive dehalogenase-homologous genes in deep subseafloor sedimentary metagenomes.</title>
        <authorList>
            <person name="Kawai M."/>
            <person name="Futagami T."/>
            <person name="Toyoda A."/>
            <person name="Takaki Y."/>
            <person name="Nishi S."/>
            <person name="Hori S."/>
            <person name="Arai W."/>
            <person name="Tsubouchi T."/>
            <person name="Morono Y."/>
            <person name="Uchiyama I."/>
            <person name="Ito T."/>
            <person name="Fujiyama A."/>
            <person name="Inagaki F."/>
            <person name="Takami H."/>
        </authorList>
    </citation>
    <scope>NUCLEOTIDE SEQUENCE</scope>
    <source>
        <strain evidence="8">Expedition CK06-06</strain>
    </source>
</reference>
<dbReference type="GO" id="GO:0006935">
    <property type="term" value="P:chemotaxis"/>
    <property type="evidence" value="ECO:0007669"/>
    <property type="project" value="UniProtKB-KW"/>
</dbReference>
<comment type="caution">
    <text evidence="8">The sequence shown here is derived from an EMBL/GenBank/DDBJ whole genome shotgun (WGS) entry which is preliminary data.</text>
</comment>
<evidence type="ECO:0000256" key="7">
    <source>
        <dbReference type="ARBA" id="ARBA00023136"/>
    </source>
</evidence>
<evidence type="ECO:0000256" key="1">
    <source>
        <dbReference type="ARBA" id="ARBA00004162"/>
    </source>
</evidence>
<sequence length="121" mass="13860">AKVDAPDLMAVGSQKTWYYELEPVVANLDVPGITRYVRAAITLEISAEVDQEKGIAFLEEKKPVLTNWLTIYLASLTLEDIRGDRNLRRIQSQILDSFNEKLFPDARPQIKHILFKEFAIQ</sequence>
<organism evidence="8">
    <name type="scientific">marine sediment metagenome</name>
    <dbReference type="NCBI Taxonomy" id="412755"/>
    <lineage>
        <taxon>unclassified sequences</taxon>
        <taxon>metagenomes</taxon>
        <taxon>ecological metagenomes</taxon>
    </lineage>
</organism>
<gene>
    <name evidence="8" type="ORF">S03H2_41710</name>
</gene>
<evidence type="ECO:0000256" key="4">
    <source>
        <dbReference type="ARBA" id="ARBA00022692"/>
    </source>
</evidence>
<keyword evidence="7" id="KW-0472">Membrane</keyword>
<evidence type="ECO:0000313" key="8">
    <source>
        <dbReference type="EMBL" id="GAH72149.1"/>
    </source>
</evidence>
<dbReference type="Pfam" id="PF03748">
    <property type="entry name" value="FliL"/>
    <property type="match status" value="1"/>
</dbReference>
<dbReference type="EMBL" id="BARU01025925">
    <property type="protein sequence ID" value="GAH72149.1"/>
    <property type="molecule type" value="Genomic_DNA"/>
</dbReference>
<protein>
    <recommendedName>
        <fullName evidence="9">Flagellar protein FliL</fullName>
    </recommendedName>
</protein>
<keyword evidence="2" id="KW-1003">Cell membrane</keyword>
<dbReference type="GO" id="GO:0009425">
    <property type="term" value="C:bacterial-type flagellum basal body"/>
    <property type="evidence" value="ECO:0007669"/>
    <property type="project" value="InterPro"/>
</dbReference>
<evidence type="ECO:0000256" key="2">
    <source>
        <dbReference type="ARBA" id="ARBA00022475"/>
    </source>
</evidence>
<feature type="non-terminal residue" evidence="8">
    <location>
        <position position="1"/>
    </location>
</feature>
<evidence type="ECO:0000256" key="6">
    <source>
        <dbReference type="ARBA" id="ARBA00022989"/>
    </source>
</evidence>
<evidence type="ECO:0000256" key="5">
    <source>
        <dbReference type="ARBA" id="ARBA00022779"/>
    </source>
</evidence>
<accession>X1J1B0</accession>
<name>X1J1B0_9ZZZZ</name>
<dbReference type="PANTHER" id="PTHR35091">
    <property type="entry name" value="FLAGELLAR PROTEIN FLIL"/>
    <property type="match status" value="1"/>
</dbReference>
<evidence type="ECO:0008006" key="9">
    <source>
        <dbReference type="Google" id="ProtNLM"/>
    </source>
</evidence>
<dbReference type="GO" id="GO:0005886">
    <property type="term" value="C:plasma membrane"/>
    <property type="evidence" value="ECO:0007669"/>
    <property type="project" value="UniProtKB-SubCell"/>
</dbReference>
<comment type="subcellular location">
    <subcellularLocation>
        <location evidence="1">Cell membrane</location>
        <topology evidence="1">Single-pass membrane protein</topology>
    </subcellularLocation>
</comment>
<keyword evidence="5" id="KW-0283">Flagellar rotation</keyword>
<keyword evidence="4" id="KW-0812">Transmembrane</keyword>
<dbReference type="InterPro" id="IPR005503">
    <property type="entry name" value="FliL"/>
</dbReference>